<evidence type="ECO:0000256" key="4">
    <source>
        <dbReference type="ARBA" id="ARBA00022842"/>
    </source>
</evidence>
<dbReference type="HAMAP" id="MF_00917">
    <property type="entry name" value="QueE"/>
    <property type="match status" value="1"/>
</dbReference>
<comment type="caution">
    <text evidence="8">Lacks conserved residue(s) required for the propagation of feature annotation.</text>
</comment>
<dbReference type="InterPro" id="IPR007197">
    <property type="entry name" value="rSAM"/>
</dbReference>
<dbReference type="PIRSF" id="PIRSF000370">
    <property type="entry name" value="QueE"/>
    <property type="match status" value="1"/>
</dbReference>
<dbReference type="RefSeq" id="WP_172344136.1">
    <property type="nucleotide sequence ID" value="NZ_CATEIB010000043.1"/>
</dbReference>
<feature type="binding site" evidence="8">
    <location>
        <position position="66"/>
    </location>
    <ligand>
        <name>substrate</name>
    </ligand>
</feature>
<evidence type="ECO:0000313" key="10">
    <source>
        <dbReference type="EMBL" id="NPE24638.1"/>
    </source>
</evidence>
<keyword evidence="4 8" id="KW-0460">Magnesium</keyword>
<feature type="binding site" evidence="8">
    <location>
        <begin position="148"/>
        <end position="151"/>
    </location>
    <ligand>
        <name>S-adenosyl-L-methionine</name>
        <dbReference type="ChEBI" id="CHEBI:59789"/>
    </ligand>
</feature>
<evidence type="ECO:0000313" key="11">
    <source>
        <dbReference type="Proteomes" id="UP000820977"/>
    </source>
</evidence>
<evidence type="ECO:0000256" key="3">
    <source>
        <dbReference type="ARBA" id="ARBA00022723"/>
    </source>
</evidence>
<comment type="function">
    <text evidence="8">Catalyzes the complex heterocyclic radical-mediated conversion of 6-carboxy-5,6,7,8-tetrahydropterin (CPH4) to 7-carboxy-7-deazaguanine (CDG), a step common to the biosynthetic pathways of all 7-deazapurine-containing compounds.</text>
</comment>
<reference evidence="10 11" key="1">
    <citation type="submission" date="2020-05" db="EMBL/GenBank/DDBJ databases">
        <title>Distinct polysaccharide utilization as determinants for interspecies competition between intestinal Prevotella spp.</title>
        <authorList>
            <person name="Galvez E.J.C."/>
            <person name="Iljazovic A."/>
            <person name="Strowig T."/>
        </authorList>
    </citation>
    <scope>NUCLEOTIDE SEQUENCE [LARGE SCALE GENOMIC DNA]</scope>
    <source>
        <strain evidence="10 11">PCHR</strain>
    </source>
</reference>
<feature type="binding site" evidence="8">
    <location>
        <position position="25"/>
    </location>
    <ligand>
        <name>substrate</name>
    </ligand>
</feature>
<dbReference type="SFLD" id="SFLDS00029">
    <property type="entry name" value="Radical_SAM"/>
    <property type="match status" value="1"/>
</dbReference>
<comment type="subunit">
    <text evidence="8">Homodimer.</text>
</comment>
<feature type="domain" description="Radical SAM core" evidence="9">
    <location>
        <begin position="16"/>
        <end position="188"/>
    </location>
</feature>
<keyword evidence="8" id="KW-0671">Queuosine biosynthesis</keyword>
<sequence length="188" mass="21483">MRINEIFYSLQGEGFFTGTPAVFIRFLGCNLACDFCDTVHGRYYEATQEDILDTISGYPSRHVVITGGEPSLQLTDEFVTALHERGYFVQVETNGTIRLPDTVDWITCSPKNRDVVYNEVDELKVVYMGKGQDMTLYDGIKASVYCLQPCDVKDEKRNAVIVADTIEYIKQHPKWRLSLQTHKILDVR</sequence>
<comment type="cofactor">
    <cofactor evidence="8">
        <name>Mg(2+)</name>
        <dbReference type="ChEBI" id="CHEBI:18420"/>
    </cofactor>
</comment>
<dbReference type="CDD" id="cd01335">
    <property type="entry name" value="Radical_SAM"/>
    <property type="match status" value="1"/>
</dbReference>
<feature type="binding site" evidence="8">
    <location>
        <begin position="10"/>
        <end position="12"/>
    </location>
    <ligand>
        <name>substrate</name>
    </ligand>
</feature>
<keyword evidence="7 8" id="KW-0456">Lyase</keyword>
<dbReference type="EMBL" id="JABKKJ010000004">
    <property type="protein sequence ID" value="NPE24638.1"/>
    <property type="molecule type" value="Genomic_DNA"/>
</dbReference>
<dbReference type="PANTHER" id="PTHR42836:SF1">
    <property type="entry name" value="7-CARBOXY-7-DEAZAGUANINE SYNTHASE"/>
    <property type="match status" value="1"/>
</dbReference>
<protein>
    <recommendedName>
        <fullName evidence="8">7-carboxy-7-deazaguanine synthase</fullName>
        <shortName evidence="8">CDG synthase</shortName>
        <ecNumber evidence="8">4.3.99.3</ecNumber>
    </recommendedName>
    <alternativeName>
        <fullName evidence="8">Queuosine biosynthesis protein QueE</fullName>
    </alternativeName>
</protein>
<dbReference type="PANTHER" id="PTHR42836">
    <property type="entry name" value="7-CARBOXY-7-DEAZAGUANINE SYNTHASE"/>
    <property type="match status" value="1"/>
</dbReference>
<comment type="cofactor">
    <cofactor evidence="8">
        <name>[4Fe-4S] cluster</name>
        <dbReference type="ChEBI" id="CHEBI:49883"/>
    </cofactor>
    <text evidence="8">Binds 1 [4Fe-4S] cluster. The cluster is coordinated with 3 cysteines and an exchangeable S-adenosyl-L-methionine.</text>
</comment>
<dbReference type="PROSITE" id="PS51918">
    <property type="entry name" value="RADICAL_SAM"/>
    <property type="match status" value="1"/>
</dbReference>
<organism evidence="10 11">
    <name type="scientific">Xylanibacter caecicola</name>
    <dbReference type="NCBI Taxonomy" id="2736294"/>
    <lineage>
        <taxon>Bacteria</taxon>
        <taxon>Pseudomonadati</taxon>
        <taxon>Bacteroidota</taxon>
        <taxon>Bacteroidia</taxon>
        <taxon>Bacteroidales</taxon>
        <taxon>Prevotellaceae</taxon>
        <taxon>Xylanibacter</taxon>
    </lineage>
</organism>
<comment type="caution">
    <text evidence="10">The sequence shown here is derived from an EMBL/GenBank/DDBJ whole genome shotgun (WGS) entry which is preliminary data.</text>
</comment>
<feature type="binding site" evidence="8">
    <location>
        <begin position="35"/>
        <end position="37"/>
    </location>
    <ligand>
        <name>S-adenosyl-L-methionine</name>
        <dbReference type="ChEBI" id="CHEBI:59789"/>
    </ligand>
</feature>
<dbReference type="Gene3D" id="3.20.20.70">
    <property type="entry name" value="Aldolase class I"/>
    <property type="match status" value="1"/>
</dbReference>
<dbReference type="InterPro" id="IPR024924">
    <property type="entry name" value="7-CO-7-deazaguanine_synth-like"/>
</dbReference>
<feature type="binding site" evidence="8">
    <location>
        <begin position="109"/>
        <end position="111"/>
    </location>
    <ligand>
        <name>S-adenosyl-L-methionine</name>
        <dbReference type="ChEBI" id="CHEBI:59789"/>
    </ligand>
</feature>
<keyword evidence="1 8" id="KW-0004">4Fe-4S</keyword>
<dbReference type="Proteomes" id="UP000820977">
    <property type="component" value="Unassembled WGS sequence"/>
</dbReference>
<gene>
    <name evidence="8" type="primary">queE</name>
    <name evidence="10" type="ORF">HPS54_03755</name>
</gene>
<comment type="similarity">
    <text evidence="8">Belongs to the radical SAM superfamily. 7-carboxy-7-deazaguanine synthase family.</text>
</comment>
<feature type="binding site" evidence="8">
    <location>
        <position position="36"/>
    </location>
    <ligand>
        <name>[4Fe-4S] cluster</name>
        <dbReference type="ChEBI" id="CHEBI:49883"/>
        <note>4Fe-4S-S-AdoMet</note>
    </ligand>
</feature>
<feature type="binding site" evidence="8">
    <location>
        <position position="29"/>
    </location>
    <ligand>
        <name>[4Fe-4S] cluster</name>
        <dbReference type="ChEBI" id="CHEBI:49883"/>
        <note>4Fe-4S-S-AdoMet</note>
    </ligand>
</feature>
<evidence type="ECO:0000256" key="8">
    <source>
        <dbReference type="HAMAP-Rule" id="MF_00917"/>
    </source>
</evidence>
<name>A0ABX2B1F1_9BACT</name>
<keyword evidence="3 8" id="KW-0479">Metal-binding</keyword>
<evidence type="ECO:0000256" key="5">
    <source>
        <dbReference type="ARBA" id="ARBA00023004"/>
    </source>
</evidence>
<comment type="catalytic activity">
    <reaction evidence="8">
        <text>6-carboxy-5,6,7,8-tetrahydropterin + H(+) = 7-carboxy-7-carbaguanine + NH4(+)</text>
        <dbReference type="Rhea" id="RHEA:27974"/>
        <dbReference type="ChEBI" id="CHEBI:15378"/>
        <dbReference type="ChEBI" id="CHEBI:28938"/>
        <dbReference type="ChEBI" id="CHEBI:61032"/>
        <dbReference type="ChEBI" id="CHEBI:61036"/>
        <dbReference type="EC" id="4.3.99.3"/>
    </reaction>
</comment>
<keyword evidence="6 8" id="KW-0411">Iron-sulfur</keyword>
<evidence type="ECO:0000256" key="7">
    <source>
        <dbReference type="ARBA" id="ARBA00023239"/>
    </source>
</evidence>
<keyword evidence="11" id="KW-1185">Reference proteome</keyword>
<feature type="binding site" evidence="8">
    <location>
        <position position="38"/>
    </location>
    <ligand>
        <name>Mg(2+)</name>
        <dbReference type="ChEBI" id="CHEBI:18420"/>
    </ligand>
</feature>
<proteinExistence type="inferred from homology"/>
<accession>A0ABX2B1F1</accession>
<keyword evidence="2 8" id="KW-0949">S-adenosyl-L-methionine</keyword>
<evidence type="ECO:0000256" key="1">
    <source>
        <dbReference type="ARBA" id="ARBA00022485"/>
    </source>
</evidence>
<dbReference type="InterPro" id="IPR013785">
    <property type="entry name" value="Aldolase_TIM"/>
</dbReference>
<evidence type="ECO:0000256" key="6">
    <source>
        <dbReference type="ARBA" id="ARBA00023014"/>
    </source>
</evidence>
<dbReference type="SUPFAM" id="SSF102114">
    <property type="entry name" value="Radical SAM enzymes"/>
    <property type="match status" value="1"/>
</dbReference>
<dbReference type="EC" id="4.3.99.3" evidence="8"/>
<feature type="binding site" evidence="8">
    <location>
        <position position="33"/>
    </location>
    <ligand>
        <name>[4Fe-4S] cluster</name>
        <dbReference type="ChEBI" id="CHEBI:49883"/>
        <note>4Fe-4S-S-AdoMet</note>
    </ligand>
</feature>
<evidence type="ECO:0000259" key="9">
    <source>
        <dbReference type="PROSITE" id="PS51918"/>
    </source>
</evidence>
<comment type="pathway">
    <text evidence="8">Purine metabolism; 7-cyano-7-deazaguanine biosynthesis.</text>
</comment>
<feature type="binding site" evidence="8">
    <location>
        <position position="68"/>
    </location>
    <ligand>
        <name>S-adenosyl-L-methionine</name>
        <dbReference type="ChEBI" id="CHEBI:59789"/>
    </ligand>
</feature>
<dbReference type="InterPro" id="IPR058240">
    <property type="entry name" value="rSAM_sf"/>
</dbReference>
<dbReference type="Pfam" id="PF04055">
    <property type="entry name" value="Radical_SAM"/>
    <property type="match status" value="1"/>
</dbReference>
<comment type="cofactor">
    <cofactor evidence="8">
        <name>S-adenosyl-L-methionine</name>
        <dbReference type="ChEBI" id="CHEBI:59789"/>
    </cofactor>
    <text evidence="8">Binds 1 S-adenosyl-L-methionine per subunit.</text>
</comment>
<evidence type="ECO:0000256" key="2">
    <source>
        <dbReference type="ARBA" id="ARBA00022691"/>
    </source>
</evidence>
<keyword evidence="5 8" id="KW-0408">Iron</keyword>